<keyword evidence="3" id="KW-1185">Reference proteome</keyword>
<organism evidence="2 3">
    <name type="scientific">Acanthoscelides obtectus</name>
    <name type="common">Bean weevil</name>
    <name type="synonym">Bruchus obtectus</name>
    <dbReference type="NCBI Taxonomy" id="200917"/>
    <lineage>
        <taxon>Eukaryota</taxon>
        <taxon>Metazoa</taxon>
        <taxon>Ecdysozoa</taxon>
        <taxon>Arthropoda</taxon>
        <taxon>Hexapoda</taxon>
        <taxon>Insecta</taxon>
        <taxon>Pterygota</taxon>
        <taxon>Neoptera</taxon>
        <taxon>Endopterygota</taxon>
        <taxon>Coleoptera</taxon>
        <taxon>Polyphaga</taxon>
        <taxon>Cucujiformia</taxon>
        <taxon>Chrysomeloidea</taxon>
        <taxon>Chrysomelidae</taxon>
        <taxon>Bruchinae</taxon>
        <taxon>Bruchini</taxon>
        <taxon>Acanthoscelides</taxon>
    </lineage>
</organism>
<evidence type="ECO:0000313" key="2">
    <source>
        <dbReference type="EMBL" id="CAH2013891.1"/>
    </source>
</evidence>
<feature type="compositionally biased region" description="Acidic residues" evidence="1">
    <location>
        <begin position="112"/>
        <end position="125"/>
    </location>
</feature>
<dbReference type="EMBL" id="CAKOFQ010008385">
    <property type="protein sequence ID" value="CAH2013891.1"/>
    <property type="molecule type" value="Genomic_DNA"/>
</dbReference>
<reference evidence="2" key="1">
    <citation type="submission" date="2022-03" db="EMBL/GenBank/DDBJ databases">
        <authorList>
            <person name="Sayadi A."/>
        </authorList>
    </citation>
    <scope>NUCLEOTIDE SEQUENCE</scope>
</reference>
<sequence length="230" mass="26124">MSSSQKVIDTVSDEFVRRIEVIVQYILLIDELILRTAAIAVPPTTETDVIQDRCCGLNTEEAIFTDSQLDVPVIENIMNCSPSPTTMSTDNDPEPFIPSDSSYTPSNQASESDSEPDEEYCEENDMSPVSRFVYQSIFHEHDPPLSFYKPKKDQCTVCNVFKASQNKEPSRVNFENHKRREKESLEMKENDKKRAVENKGREFRAISFDLQAILPIPFAGAARVRKVCMS</sequence>
<feature type="compositionally biased region" description="Polar residues" evidence="1">
    <location>
        <begin position="80"/>
        <end position="90"/>
    </location>
</feature>
<accession>A0A9P0Q884</accession>
<evidence type="ECO:0000256" key="1">
    <source>
        <dbReference type="SAM" id="MobiDB-lite"/>
    </source>
</evidence>
<protein>
    <submittedName>
        <fullName evidence="2">Uncharacterized protein</fullName>
    </submittedName>
</protein>
<gene>
    <name evidence="2" type="ORF">ACAOBT_LOCUS33737</name>
</gene>
<dbReference type="OrthoDB" id="6741802at2759"/>
<feature type="region of interest" description="Disordered" evidence="1">
    <location>
        <begin position="80"/>
        <end position="125"/>
    </location>
</feature>
<feature type="compositionally biased region" description="Polar residues" evidence="1">
    <location>
        <begin position="99"/>
        <end position="111"/>
    </location>
</feature>
<dbReference type="Proteomes" id="UP001152888">
    <property type="component" value="Unassembled WGS sequence"/>
</dbReference>
<comment type="caution">
    <text evidence="2">The sequence shown here is derived from an EMBL/GenBank/DDBJ whole genome shotgun (WGS) entry which is preliminary data.</text>
</comment>
<name>A0A9P0Q884_ACAOB</name>
<proteinExistence type="predicted"/>
<dbReference type="AlphaFoldDB" id="A0A9P0Q884"/>
<evidence type="ECO:0000313" key="3">
    <source>
        <dbReference type="Proteomes" id="UP001152888"/>
    </source>
</evidence>